<dbReference type="GO" id="GO:0008009">
    <property type="term" value="F:chemokine activity"/>
    <property type="evidence" value="ECO:0007669"/>
    <property type="project" value="InterPro"/>
</dbReference>
<evidence type="ECO:0000313" key="1">
    <source>
        <dbReference type="Ensembl" id="ENSEBUP00000015608.1"/>
    </source>
</evidence>
<name>A0A8C4QIW7_EPTBU</name>
<dbReference type="SUPFAM" id="SSF54117">
    <property type="entry name" value="Interleukin 8-like chemokines"/>
    <property type="match status" value="1"/>
</dbReference>
<evidence type="ECO:0000313" key="2">
    <source>
        <dbReference type="Proteomes" id="UP000694388"/>
    </source>
</evidence>
<sequence length="78" mass="9283">MKNVYFTEIPIGTSGRCLCLDKIILTPERWDQILNCSFCFFRMTLKSDLTKQICLNPQAKWVKRVCFWIIIIIILNKR</sequence>
<organism evidence="1 2">
    <name type="scientific">Eptatretus burgeri</name>
    <name type="common">Inshore hagfish</name>
    <dbReference type="NCBI Taxonomy" id="7764"/>
    <lineage>
        <taxon>Eukaryota</taxon>
        <taxon>Metazoa</taxon>
        <taxon>Chordata</taxon>
        <taxon>Craniata</taxon>
        <taxon>Vertebrata</taxon>
        <taxon>Cyclostomata</taxon>
        <taxon>Myxini</taxon>
        <taxon>Myxiniformes</taxon>
        <taxon>Myxinidae</taxon>
        <taxon>Eptatretinae</taxon>
        <taxon>Eptatretus</taxon>
    </lineage>
</organism>
<dbReference type="AlphaFoldDB" id="A0A8C4QIW7"/>
<reference evidence="1" key="2">
    <citation type="submission" date="2025-09" db="UniProtKB">
        <authorList>
            <consortium name="Ensembl"/>
        </authorList>
    </citation>
    <scope>IDENTIFICATION</scope>
</reference>
<reference evidence="1" key="1">
    <citation type="submission" date="2025-08" db="UniProtKB">
        <authorList>
            <consortium name="Ensembl"/>
        </authorList>
    </citation>
    <scope>IDENTIFICATION</scope>
</reference>
<proteinExistence type="predicted"/>
<dbReference type="InterPro" id="IPR036048">
    <property type="entry name" value="Interleukin_8-like_sf"/>
</dbReference>
<dbReference type="Ensembl" id="ENSEBUT00000016184.1">
    <property type="protein sequence ID" value="ENSEBUP00000015608.1"/>
    <property type="gene ID" value="ENSEBUG00000009826.1"/>
</dbReference>
<accession>A0A8C4QIW7</accession>
<keyword evidence="2" id="KW-1185">Reference proteome</keyword>
<dbReference type="GO" id="GO:0005576">
    <property type="term" value="C:extracellular region"/>
    <property type="evidence" value="ECO:0007669"/>
    <property type="project" value="InterPro"/>
</dbReference>
<protein>
    <submittedName>
        <fullName evidence="1">Uncharacterized protein</fullName>
    </submittedName>
</protein>
<dbReference type="Proteomes" id="UP000694388">
    <property type="component" value="Unplaced"/>
</dbReference>
<dbReference type="GO" id="GO:0006955">
    <property type="term" value="P:immune response"/>
    <property type="evidence" value="ECO:0007669"/>
    <property type="project" value="InterPro"/>
</dbReference>